<dbReference type="FunFam" id="3.30.70.240:FF:000007">
    <property type="entry name" value="Translation factor GUF1, mitochondrial"/>
    <property type="match status" value="1"/>
</dbReference>
<keyword evidence="2 8" id="KW-0547">Nucleotide-binding</keyword>
<evidence type="ECO:0000256" key="4">
    <source>
        <dbReference type="ARBA" id="ARBA00022801"/>
    </source>
</evidence>
<dbReference type="GO" id="GO:0045727">
    <property type="term" value="P:positive regulation of translation"/>
    <property type="evidence" value="ECO:0007669"/>
    <property type="project" value="UniProtKB-UniRule"/>
</dbReference>
<dbReference type="InterPro" id="IPR035654">
    <property type="entry name" value="LepA_IV"/>
</dbReference>
<evidence type="ECO:0000256" key="5">
    <source>
        <dbReference type="ARBA" id="ARBA00023128"/>
    </source>
</evidence>
<dbReference type="InterPro" id="IPR000795">
    <property type="entry name" value="T_Tr_GTP-bd_dom"/>
</dbReference>
<reference evidence="10" key="2">
    <citation type="journal article" date="2021" name="Genome Biol. Evol.">
        <title>Developing a high-quality reference genome for a parasitic bivalve with doubly uniparental inheritance (Bivalvia: Unionida).</title>
        <authorList>
            <person name="Smith C.H."/>
        </authorList>
    </citation>
    <scope>NUCLEOTIDE SEQUENCE</scope>
    <source>
        <strain evidence="10">CHS0354</strain>
        <tissue evidence="10">Mantle</tissue>
    </source>
</reference>
<keyword evidence="6 8" id="KW-0342">GTP-binding</keyword>
<feature type="binding site" evidence="8">
    <location>
        <begin position="188"/>
        <end position="191"/>
    </location>
    <ligand>
        <name>GTP</name>
        <dbReference type="ChEBI" id="CHEBI:37565"/>
    </ligand>
</feature>
<organism evidence="10 11">
    <name type="scientific">Potamilus streckersoni</name>
    <dbReference type="NCBI Taxonomy" id="2493646"/>
    <lineage>
        <taxon>Eukaryota</taxon>
        <taxon>Metazoa</taxon>
        <taxon>Spiralia</taxon>
        <taxon>Lophotrochozoa</taxon>
        <taxon>Mollusca</taxon>
        <taxon>Bivalvia</taxon>
        <taxon>Autobranchia</taxon>
        <taxon>Heteroconchia</taxon>
        <taxon>Palaeoheterodonta</taxon>
        <taxon>Unionida</taxon>
        <taxon>Unionoidea</taxon>
        <taxon>Unionidae</taxon>
        <taxon>Ambleminae</taxon>
        <taxon>Lampsilini</taxon>
        <taxon>Potamilus</taxon>
    </lineage>
</organism>
<protein>
    <recommendedName>
        <fullName evidence="8">Translation factor GUF1 homolog, mitochondrial</fullName>
        <ecNumber evidence="8">3.6.5.n1</ecNumber>
    </recommendedName>
    <alternativeName>
        <fullName evidence="8">Elongation factor 4 homolog</fullName>
        <shortName evidence="8">EF-4</shortName>
    </alternativeName>
    <alternativeName>
        <fullName evidence="8">GTPase GUF1 homolog</fullName>
    </alternativeName>
    <alternativeName>
        <fullName evidence="8">Ribosomal back-translocase</fullName>
    </alternativeName>
</protein>
<dbReference type="FunFam" id="2.40.30.10:FF:000015">
    <property type="entry name" value="Translation factor GUF1, mitochondrial"/>
    <property type="match status" value="1"/>
</dbReference>
<evidence type="ECO:0000256" key="7">
    <source>
        <dbReference type="ARBA" id="ARBA00023136"/>
    </source>
</evidence>
<evidence type="ECO:0000313" key="10">
    <source>
        <dbReference type="EMBL" id="KAK3576439.1"/>
    </source>
</evidence>
<dbReference type="Pfam" id="PF03144">
    <property type="entry name" value="GTP_EFTU_D2"/>
    <property type="match status" value="1"/>
</dbReference>
<dbReference type="InterPro" id="IPR000640">
    <property type="entry name" value="EFG_V-like"/>
</dbReference>
<dbReference type="InterPro" id="IPR004161">
    <property type="entry name" value="EFTu-like_2"/>
</dbReference>
<dbReference type="SUPFAM" id="SSF52540">
    <property type="entry name" value="P-loop containing nucleoside triphosphate hydrolases"/>
    <property type="match status" value="1"/>
</dbReference>
<dbReference type="FunFam" id="3.30.70.2570:FF:000001">
    <property type="entry name" value="Translation factor GUF1, mitochondrial"/>
    <property type="match status" value="1"/>
</dbReference>
<dbReference type="PROSITE" id="PS51722">
    <property type="entry name" value="G_TR_2"/>
    <property type="match status" value="1"/>
</dbReference>
<name>A0AAE0RN32_9BIVA</name>
<dbReference type="EMBL" id="JAEAOA010001503">
    <property type="protein sequence ID" value="KAK3576439.1"/>
    <property type="molecule type" value="Genomic_DNA"/>
</dbReference>
<dbReference type="GO" id="GO:0003924">
    <property type="term" value="F:GTPase activity"/>
    <property type="evidence" value="ECO:0007669"/>
    <property type="project" value="UniProtKB-UniRule"/>
</dbReference>
<dbReference type="Gene3D" id="3.30.70.870">
    <property type="entry name" value="Elongation Factor G (Translational Gtpase), domain 3"/>
    <property type="match status" value="1"/>
</dbReference>
<dbReference type="InterPro" id="IPR013842">
    <property type="entry name" value="LepA_CTD"/>
</dbReference>
<accession>A0AAE0RN32</accession>
<dbReference type="NCBIfam" id="TIGR00231">
    <property type="entry name" value="small_GTP"/>
    <property type="match status" value="1"/>
</dbReference>
<dbReference type="Pfam" id="PF00679">
    <property type="entry name" value="EFG_C"/>
    <property type="match status" value="1"/>
</dbReference>
<dbReference type="Pfam" id="PF00009">
    <property type="entry name" value="GTP_EFTU"/>
    <property type="match status" value="1"/>
</dbReference>
<keyword evidence="8" id="KW-0648">Protein biosynthesis</keyword>
<comment type="catalytic activity">
    <reaction evidence="8">
        <text>GTP + H2O = GDP + phosphate + H(+)</text>
        <dbReference type="Rhea" id="RHEA:19669"/>
        <dbReference type="ChEBI" id="CHEBI:15377"/>
        <dbReference type="ChEBI" id="CHEBI:15378"/>
        <dbReference type="ChEBI" id="CHEBI:37565"/>
        <dbReference type="ChEBI" id="CHEBI:43474"/>
        <dbReference type="ChEBI" id="CHEBI:58189"/>
        <dbReference type="EC" id="3.6.5.n1"/>
    </reaction>
</comment>
<dbReference type="CDD" id="cd01890">
    <property type="entry name" value="LepA"/>
    <property type="match status" value="1"/>
</dbReference>
<evidence type="ECO:0000256" key="6">
    <source>
        <dbReference type="ARBA" id="ARBA00023134"/>
    </source>
</evidence>
<dbReference type="CDD" id="cd03699">
    <property type="entry name" value="EF4_II"/>
    <property type="match status" value="1"/>
</dbReference>
<dbReference type="Gene3D" id="3.30.70.2570">
    <property type="entry name" value="Elongation factor 4, C-terminal domain"/>
    <property type="match status" value="1"/>
</dbReference>
<dbReference type="InterPro" id="IPR031157">
    <property type="entry name" value="G_TR_CS"/>
</dbReference>
<dbReference type="Gene3D" id="3.30.70.240">
    <property type="match status" value="1"/>
</dbReference>
<dbReference type="GO" id="GO:0006412">
    <property type="term" value="P:translation"/>
    <property type="evidence" value="ECO:0007669"/>
    <property type="project" value="UniProtKB-KW"/>
</dbReference>
<sequence length="659" mass="74519">MKTWNMFTKFKFVWHQDLLKRYIQKSLLRRNLLKDKRCFSCTPALNQKKLIPDLSQFPVENIRNFSIIAHIDHGKSTLADRLLEVTGTISKSDKNEQVLDRLQVERERGITVKAQTATLFYSYNGQTYMLNLIDTPGHVDFNYEVSRSLAACQGVILLVDANQGVQAQTVANFYLAFEADLTIIPVLNKIDLKNAKPEVVMEQMKNIFEIESKDVLKVSAKLGTGVNELLEAIVERIPSPKADLMKPLRALVFDTYYDQFRGVITDVAVIDGCIKKGDKLQSSNTKKSYLVQDLGIHQVDEVLTHCLYAGQVGYVVMNMKNVKEGQIGDTLSHEGSEVQPHPSFRRAKPMVFAGVYPTDQSKYDELRSAIEKLTLNDSSVSIHVDHSPALGQGWRLGFLGLLHMDVFQQRLEQEFAANVIITAPNVPYKVKIFGAKNIKMYGGEEVIVLNPCLMPEQDIINEYYEPLVRGTIIAPDDYVGEMTNLCLSRRGVMKEQIYIDSKRIMFTVILPLNEILVDFYDDLKSVTSGYASFDYEDHGYAQSNLVKITYLLNGKEVEELTMINHVSTARTLARRVCLKLKENIPRQLFKISVQAAVGGNIIAREDIPAYRKDVLAKCYGGDISRKTKLLKQQAEGKKKMRAIGNIDVPKDVFITVLKK</sequence>
<dbReference type="SUPFAM" id="SSF54980">
    <property type="entry name" value="EF-G C-terminal domain-like"/>
    <property type="match status" value="2"/>
</dbReference>
<dbReference type="GO" id="GO:0005525">
    <property type="term" value="F:GTP binding"/>
    <property type="evidence" value="ECO:0007669"/>
    <property type="project" value="UniProtKB-UniRule"/>
</dbReference>
<feature type="domain" description="Tr-type G" evidence="9">
    <location>
        <begin position="60"/>
        <end position="241"/>
    </location>
</feature>
<evidence type="ECO:0000259" key="9">
    <source>
        <dbReference type="PROSITE" id="PS51722"/>
    </source>
</evidence>
<evidence type="ECO:0000256" key="2">
    <source>
        <dbReference type="ARBA" id="ARBA00022741"/>
    </source>
</evidence>
<dbReference type="Gene3D" id="3.40.50.300">
    <property type="entry name" value="P-loop containing nucleotide triphosphate hydrolases"/>
    <property type="match status" value="1"/>
</dbReference>
<comment type="function">
    <text evidence="8">Promotes mitochondrial protein synthesis. May act as a fidelity factor of the translation reaction, by catalyzing a one-codon backward translocation of tRNAs on improperly translocated ribosomes. Binds to mitochondrial ribosomes in a GTP-dependent manner.</text>
</comment>
<dbReference type="NCBIfam" id="TIGR01393">
    <property type="entry name" value="lepA"/>
    <property type="match status" value="1"/>
</dbReference>
<dbReference type="AlphaFoldDB" id="A0AAE0RN32"/>
<dbReference type="InterPro" id="IPR006297">
    <property type="entry name" value="EF-4"/>
</dbReference>
<keyword evidence="7 8" id="KW-0472">Membrane</keyword>
<dbReference type="Pfam" id="PF06421">
    <property type="entry name" value="LepA_C"/>
    <property type="match status" value="1"/>
</dbReference>
<comment type="similarity">
    <text evidence="1">Belongs to the TRAFAC class translation factor GTPase superfamily. Classic translation factor GTPase family. LepA subfamily.</text>
</comment>
<comment type="caution">
    <text evidence="10">The sequence shown here is derived from an EMBL/GenBank/DDBJ whole genome shotgun (WGS) entry which is preliminary data.</text>
</comment>
<keyword evidence="11" id="KW-1185">Reference proteome</keyword>
<dbReference type="Gene3D" id="2.40.30.10">
    <property type="entry name" value="Translation factors"/>
    <property type="match status" value="1"/>
</dbReference>
<dbReference type="HAMAP" id="MF_00071">
    <property type="entry name" value="LepA"/>
    <property type="match status" value="1"/>
</dbReference>
<dbReference type="InterPro" id="IPR005225">
    <property type="entry name" value="Small_GTP-bd"/>
</dbReference>
<feature type="binding site" evidence="8">
    <location>
        <begin position="134"/>
        <end position="138"/>
    </location>
    <ligand>
        <name>GTP</name>
        <dbReference type="ChEBI" id="CHEBI:37565"/>
    </ligand>
</feature>
<dbReference type="PANTHER" id="PTHR43512">
    <property type="entry name" value="TRANSLATION FACTOR GUF1-RELATED"/>
    <property type="match status" value="1"/>
</dbReference>
<reference evidence="10" key="3">
    <citation type="submission" date="2023-05" db="EMBL/GenBank/DDBJ databases">
        <authorList>
            <person name="Smith C.H."/>
        </authorList>
    </citation>
    <scope>NUCLEOTIDE SEQUENCE</scope>
    <source>
        <strain evidence="10">CHS0354</strain>
        <tissue evidence="10">Mantle</tissue>
    </source>
</reference>
<evidence type="ECO:0000256" key="3">
    <source>
        <dbReference type="ARBA" id="ARBA00022792"/>
    </source>
</evidence>
<dbReference type="PANTHER" id="PTHR43512:SF7">
    <property type="entry name" value="TRANSLATION FACTOR GUF1, MITOCHONDRIAL"/>
    <property type="match status" value="1"/>
</dbReference>
<comment type="similarity">
    <text evidence="8">Belongs to the GTP-binding elongation factor family. LepA subfamily.</text>
</comment>
<dbReference type="GO" id="GO:0005743">
    <property type="term" value="C:mitochondrial inner membrane"/>
    <property type="evidence" value="ECO:0007669"/>
    <property type="project" value="UniProtKB-SubCell"/>
</dbReference>
<dbReference type="CDD" id="cd03709">
    <property type="entry name" value="lepA_C"/>
    <property type="match status" value="1"/>
</dbReference>
<evidence type="ECO:0000256" key="8">
    <source>
        <dbReference type="HAMAP-Rule" id="MF_03137"/>
    </source>
</evidence>
<keyword evidence="4 8" id="KW-0378">Hydrolase</keyword>
<feature type="binding site" evidence="8">
    <location>
        <begin position="69"/>
        <end position="76"/>
    </location>
    <ligand>
        <name>GTP</name>
        <dbReference type="ChEBI" id="CHEBI:37565"/>
    </ligand>
</feature>
<reference evidence="10" key="1">
    <citation type="journal article" date="2021" name="Genome Biol. Evol.">
        <title>A High-Quality Reference Genome for a Parasitic Bivalve with Doubly Uniparental Inheritance (Bivalvia: Unionida).</title>
        <authorList>
            <person name="Smith C.H."/>
        </authorList>
    </citation>
    <scope>NUCLEOTIDE SEQUENCE</scope>
    <source>
        <strain evidence="10">CHS0354</strain>
    </source>
</reference>
<comment type="subcellular location">
    <subcellularLocation>
        <location evidence="8">Mitochondrion inner membrane</location>
        <topology evidence="8">Peripheral membrane protein</topology>
        <orientation evidence="8">Matrix side</orientation>
    </subcellularLocation>
</comment>
<dbReference type="PROSITE" id="PS00301">
    <property type="entry name" value="G_TR_1"/>
    <property type="match status" value="1"/>
</dbReference>
<evidence type="ECO:0000256" key="1">
    <source>
        <dbReference type="ARBA" id="ARBA00005454"/>
    </source>
</evidence>
<dbReference type="Proteomes" id="UP001195483">
    <property type="component" value="Unassembled WGS sequence"/>
</dbReference>
<dbReference type="EC" id="3.6.5.n1" evidence="8"/>
<dbReference type="InterPro" id="IPR035647">
    <property type="entry name" value="EFG_III/V"/>
</dbReference>
<dbReference type="FunFam" id="3.40.50.300:FF:000078">
    <property type="entry name" value="Elongation factor 4"/>
    <property type="match status" value="1"/>
</dbReference>
<gene>
    <name evidence="10" type="ORF">CHS0354_025201</name>
</gene>
<dbReference type="CDD" id="cd16260">
    <property type="entry name" value="EF4_III"/>
    <property type="match status" value="1"/>
</dbReference>
<keyword evidence="3 8" id="KW-0999">Mitochondrion inner membrane</keyword>
<dbReference type="InterPro" id="IPR038363">
    <property type="entry name" value="LepA_C_sf"/>
</dbReference>
<keyword evidence="5 8" id="KW-0496">Mitochondrion</keyword>
<dbReference type="PRINTS" id="PR00315">
    <property type="entry name" value="ELONGATNFCT"/>
</dbReference>
<dbReference type="InterPro" id="IPR027417">
    <property type="entry name" value="P-loop_NTPase"/>
</dbReference>
<proteinExistence type="inferred from homology"/>
<evidence type="ECO:0000313" key="11">
    <source>
        <dbReference type="Proteomes" id="UP001195483"/>
    </source>
</evidence>
<dbReference type="GO" id="GO:0097177">
    <property type="term" value="F:mitochondrial ribosome binding"/>
    <property type="evidence" value="ECO:0007669"/>
    <property type="project" value="TreeGrafter"/>
</dbReference>
<dbReference type="FunFam" id="3.30.70.870:FF:000004">
    <property type="entry name" value="Translation factor GUF1, mitochondrial"/>
    <property type="match status" value="1"/>
</dbReference>
<dbReference type="GO" id="GO:0005759">
    <property type="term" value="C:mitochondrial matrix"/>
    <property type="evidence" value="ECO:0007669"/>
    <property type="project" value="UniProtKB-UniRule"/>
</dbReference>